<feature type="active site" description="Proton donor/acceptor" evidence="7">
    <location>
        <position position="278"/>
    </location>
</feature>
<dbReference type="InterPro" id="IPR005490">
    <property type="entry name" value="LD_TPept_cat_dom"/>
</dbReference>
<dbReference type="Gene3D" id="2.70.70.10">
    <property type="entry name" value="Glucose Permease (Domain IIA)"/>
    <property type="match status" value="1"/>
</dbReference>
<dbReference type="Proteomes" id="UP001207654">
    <property type="component" value="Unassembled WGS sequence"/>
</dbReference>
<evidence type="ECO:0000256" key="4">
    <source>
        <dbReference type="ARBA" id="ARBA00022960"/>
    </source>
</evidence>
<dbReference type="SUPFAM" id="SSF51261">
    <property type="entry name" value="Duplicated hybrid motif"/>
    <property type="match status" value="1"/>
</dbReference>
<reference evidence="10 11" key="1">
    <citation type="submission" date="2022-11" db="EMBL/GenBank/DDBJ databases">
        <title>Minimal conservation of predation-associated metabolite biosynthetic gene clusters underscores biosynthetic potential of Myxococcota including descriptions for ten novel species: Archangium lansinium sp. nov., Myxococcus landrumus sp. nov., Nannocystis bai.</title>
        <authorList>
            <person name="Ahearne A."/>
            <person name="Stevens C."/>
            <person name="Phillips K."/>
        </authorList>
    </citation>
    <scope>NUCLEOTIDE SEQUENCE [LARGE SCALE GENOMIC DNA]</scope>
    <source>
        <strain evidence="10 11">MIWBW</strain>
    </source>
</reference>
<dbReference type="PROSITE" id="PS52029">
    <property type="entry name" value="LD_TPASE"/>
    <property type="match status" value="1"/>
</dbReference>
<gene>
    <name evidence="10" type="ORF">OV287_51340</name>
</gene>
<keyword evidence="8" id="KW-0732">Signal</keyword>
<evidence type="ECO:0000259" key="9">
    <source>
        <dbReference type="PROSITE" id="PS52029"/>
    </source>
</evidence>
<dbReference type="EMBL" id="JAPNKA010000001">
    <property type="protein sequence ID" value="MCY1082876.1"/>
    <property type="molecule type" value="Genomic_DNA"/>
</dbReference>
<evidence type="ECO:0000313" key="10">
    <source>
        <dbReference type="EMBL" id="MCY1082876.1"/>
    </source>
</evidence>
<dbReference type="CDD" id="cd16913">
    <property type="entry name" value="YkuD_like"/>
    <property type="match status" value="1"/>
</dbReference>
<dbReference type="InterPro" id="IPR038063">
    <property type="entry name" value="Transpep_catalytic_dom"/>
</dbReference>
<organism evidence="10 11">
    <name type="scientific">Archangium lansingense</name>
    <dbReference type="NCBI Taxonomy" id="2995310"/>
    <lineage>
        <taxon>Bacteria</taxon>
        <taxon>Pseudomonadati</taxon>
        <taxon>Myxococcota</taxon>
        <taxon>Myxococcia</taxon>
        <taxon>Myxococcales</taxon>
        <taxon>Cystobacterineae</taxon>
        <taxon>Archangiaceae</taxon>
        <taxon>Archangium</taxon>
    </lineage>
</organism>
<evidence type="ECO:0000256" key="1">
    <source>
        <dbReference type="ARBA" id="ARBA00004752"/>
    </source>
</evidence>
<sequence length="321" mass="35503">MHRPWWLWCVVVACLLVVSPDRAVAADVFESWLRPAQPPADGFESFPVSPHASAGSEVRALARGQVVAVGQGGRSVTLEHLFHENHELRRVRSEYTGLEGVTWRPGQSVERGQGVGRVGAGGKREVRLLEGSRVLPDAEARRFTEARGRLPLPAEESVLLLISHAANELRMYERGREVRRVEVGFGQGEGRKRLRGDNRTPMGMYFVVDKHRGDFPGAYGAYYGGHWIRLNYPNPWDADWGVSQGVISRNVRDGIARAWRERKLTTASTKLGSGIGLHGWAGEWSLAESGGRLSWGCVVLHNPDITALYGRVPPGSMVVIF</sequence>
<evidence type="ECO:0000256" key="5">
    <source>
        <dbReference type="ARBA" id="ARBA00022984"/>
    </source>
</evidence>
<dbReference type="InterPro" id="IPR050979">
    <property type="entry name" value="LD-transpeptidase"/>
</dbReference>
<keyword evidence="11" id="KW-1185">Reference proteome</keyword>
<evidence type="ECO:0000313" key="11">
    <source>
        <dbReference type="Proteomes" id="UP001207654"/>
    </source>
</evidence>
<proteinExistence type="inferred from homology"/>
<dbReference type="InterPro" id="IPR016047">
    <property type="entry name" value="M23ase_b-sheet_dom"/>
</dbReference>
<keyword evidence="5 7" id="KW-0573">Peptidoglycan synthesis</keyword>
<keyword evidence="3" id="KW-0808">Transferase</keyword>
<protein>
    <submittedName>
        <fullName evidence="10">L,D-transpeptidase family protein</fullName>
    </submittedName>
</protein>
<evidence type="ECO:0000256" key="3">
    <source>
        <dbReference type="ARBA" id="ARBA00022679"/>
    </source>
</evidence>
<evidence type="ECO:0000256" key="8">
    <source>
        <dbReference type="SAM" id="SignalP"/>
    </source>
</evidence>
<dbReference type="Pfam" id="PF01551">
    <property type="entry name" value="Peptidase_M23"/>
    <property type="match status" value="1"/>
</dbReference>
<feature type="chain" id="PRO_5047412068" evidence="8">
    <location>
        <begin position="26"/>
        <end position="321"/>
    </location>
</feature>
<comment type="similarity">
    <text evidence="2">Belongs to the YkuD family.</text>
</comment>
<feature type="domain" description="L,D-TPase catalytic" evidence="9">
    <location>
        <begin position="158"/>
        <end position="321"/>
    </location>
</feature>
<dbReference type="Gene3D" id="2.40.440.10">
    <property type="entry name" value="L,D-transpeptidase catalytic domain-like"/>
    <property type="match status" value="1"/>
</dbReference>
<comment type="caution">
    <text evidence="10">The sequence shown here is derived from an EMBL/GenBank/DDBJ whole genome shotgun (WGS) entry which is preliminary data.</text>
</comment>
<feature type="active site" description="Nucleophile" evidence="7">
    <location>
        <position position="297"/>
    </location>
</feature>
<name>A0ABT4AMG3_9BACT</name>
<dbReference type="CDD" id="cd12797">
    <property type="entry name" value="M23_peptidase"/>
    <property type="match status" value="1"/>
</dbReference>
<dbReference type="PANTHER" id="PTHR30582">
    <property type="entry name" value="L,D-TRANSPEPTIDASE"/>
    <property type="match status" value="1"/>
</dbReference>
<comment type="pathway">
    <text evidence="1 7">Cell wall biogenesis; peptidoglycan biosynthesis.</text>
</comment>
<evidence type="ECO:0000256" key="7">
    <source>
        <dbReference type="PROSITE-ProRule" id="PRU01373"/>
    </source>
</evidence>
<keyword evidence="4 7" id="KW-0133">Cell shape</keyword>
<accession>A0ABT4AMG3</accession>
<feature type="signal peptide" evidence="8">
    <location>
        <begin position="1"/>
        <end position="25"/>
    </location>
</feature>
<keyword evidence="6 7" id="KW-0961">Cell wall biogenesis/degradation</keyword>
<dbReference type="SUPFAM" id="SSF141523">
    <property type="entry name" value="L,D-transpeptidase catalytic domain-like"/>
    <property type="match status" value="1"/>
</dbReference>
<dbReference type="Pfam" id="PF03734">
    <property type="entry name" value="YkuD"/>
    <property type="match status" value="1"/>
</dbReference>
<evidence type="ECO:0000256" key="2">
    <source>
        <dbReference type="ARBA" id="ARBA00005992"/>
    </source>
</evidence>
<dbReference type="RefSeq" id="WP_267541429.1">
    <property type="nucleotide sequence ID" value="NZ_JAPNKA010000001.1"/>
</dbReference>
<evidence type="ECO:0000256" key="6">
    <source>
        <dbReference type="ARBA" id="ARBA00023316"/>
    </source>
</evidence>
<dbReference type="InterPro" id="IPR011055">
    <property type="entry name" value="Dup_hybrid_motif"/>
</dbReference>